<evidence type="ECO:0000256" key="1">
    <source>
        <dbReference type="SAM" id="Phobius"/>
    </source>
</evidence>
<feature type="transmembrane region" description="Helical" evidence="1">
    <location>
        <begin position="128"/>
        <end position="151"/>
    </location>
</feature>
<organism evidence="2 3">
    <name type="scientific">Marssonina brunnea f. sp. multigermtubi (strain MB_m1)</name>
    <name type="common">Marssonina leaf spot fungus</name>
    <dbReference type="NCBI Taxonomy" id="1072389"/>
    <lineage>
        <taxon>Eukaryota</taxon>
        <taxon>Fungi</taxon>
        <taxon>Dikarya</taxon>
        <taxon>Ascomycota</taxon>
        <taxon>Pezizomycotina</taxon>
        <taxon>Leotiomycetes</taxon>
        <taxon>Helotiales</taxon>
        <taxon>Drepanopezizaceae</taxon>
        <taxon>Drepanopeziza</taxon>
    </lineage>
</organism>
<dbReference type="AlphaFoldDB" id="K1XAK2"/>
<sequence>MAACGAARLIPAWSRVLSYFEASAGNSRLLIRACVAIFFPPVSKDQRTHEDRICWPFVRVPVSGAGVPLTLRCQCIADHGTVGIIEGAAHSMDGQAVRDIVSCGNKVVGTPTIWMTSDGMILPMEFEFAVVPAANVVFVFIQYFLAVSLYLTLIESPYQKRYVHPYSVLRLALLKALFTETSDYDRIIQVGKDVHHLWFALRAWRGVDPEGYFGDLGSWVEKRMEELGIDSAGIDSAMSRLVMTDSNSFASTNLAKSGRLRREDCWQSSTKLAPAVLPSRAKRRPGRMIKLPATQQSR</sequence>
<gene>
    <name evidence="2" type="ORF">MBM_04082</name>
</gene>
<evidence type="ECO:0000313" key="2">
    <source>
        <dbReference type="EMBL" id="EKD17713.1"/>
    </source>
</evidence>
<keyword evidence="1" id="KW-0472">Membrane</keyword>
<dbReference type="EMBL" id="JH921435">
    <property type="protein sequence ID" value="EKD17713.1"/>
    <property type="molecule type" value="Genomic_DNA"/>
</dbReference>
<protein>
    <submittedName>
        <fullName evidence="2">3-hydroxybutyryl-CoA dehydratase</fullName>
    </submittedName>
</protein>
<dbReference type="HOGENOM" id="CLU_934065_0_0_1"/>
<accession>K1XAK2</accession>
<reference evidence="2 3" key="1">
    <citation type="journal article" date="2012" name="BMC Genomics">
        <title>Sequencing the genome of Marssonina brunnea reveals fungus-poplar co-evolution.</title>
        <authorList>
            <person name="Zhu S."/>
            <person name="Cao Y.-Z."/>
            <person name="Jiang C."/>
            <person name="Tan B.-Y."/>
            <person name="Wang Z."/>
            <person name="Feng S."/>
            <person name="Zhang L."/>
            <person name="Su X.-H."/>
            <person name="Brejova B."/>
            <person name="Vinar T."/>
            <person name="Xu M."/>
            <person name="Wang M.-X."/>
            <person name="Zhang S.-G."/>
            <person name="Huang M.-R."/>
            <person name="Wu R."/>
            <person name="Zhou Y."/>
        </authorList>
    </citation>
    <scope>NUCLEOTIDE SEQUENCE [LARGE SCALE GENOMIC DNA]</scope>
    <source>
        <strain evidence="2 3">MB_m1</strain>
    </source>
</reference>
<keyword evidence="3" id="KW-1185">Reference proteome</keyword>
<evidence type="ECO:0000313" key="3">
    <source>
        <dbReference type="Proteomes" id="UP000006753"/>
    </source>
</evidence>
<proteinExistence type="predicted"/>
<dbReference type="KEGG" id="mbe:MBM_04082"/>
<keyword evidence="1" id="KW-1133">Transmembrane helix</keyword>
<dbReference type="OrthoDB" id="3554464at2759"/>
<dbReference type="InParanoid" id="K1XAK2"/>
<name>K1XAK2_MARBU</name>
<dbReference type="Proteomes" id="UP000006753">
    <property type="component" value="Unassembled WGS sequence"/>
</dbReference>
<keyword evidence="1" id="KW-0812">Transmembrane</keyword>